<name>A0ABV7Y6P0_9ACTN</name>
<evidence type="ECO:0000256" key="1">
    <source>
        <dbReference type="ARBA" id="ARBA00007768"/>
    </source>
</evidence>
<dbReference type="SUPFAM" id="SSF110395">
    <property type="entry name" value="CutC-like"/>
    <property type="match status" value="1"/>
</dbReference>
<dbReference type="Proteomes" id="UP001595699">
    <property type="component" value="Unassembled WGS sequence"/>
</dbReference>
<gene>
    <name evidence="3" type="ORF">ACFOUW_08045</name>
</gene>
<accession>A0ABV7Y6P0</accession>
<dbReference type="RefSeq" id="WP_205117036.1">
    <property type="nucleotide sequence ID" value="NZ_JAFBCM010000001.1"/>
</dbReference>
<evidence type="ECO:0000313" key="3">
    <source>
        <dbReference type="EMBL" id="MFC3760787.1"/>
    </source>
</evidence>
<dbReference type="InterPro" id="IPR036822">
    <property type="entry name" value="CutC-like_dom_sf"/>
</dbReference>
<sequence>MTASGSSANPEPIPDSRALLEIIALGPADAAAAEEGGADRLEVCDAMDQDGLAPDPKTVAAIRRRCGLPMRVMLRLADGFTTSPPELGRLAALAKQYADAGADGFVLGFLSLSTEVDIVATSSLLDGIHHAIGVQLPWTFHRAIDHALESDLAWNVVRDLPGLDAVLTAGSVRGVDTGLDELVRRGRLGDGGLVLAGGGLRAEHVPWLAQAGIRSFHVGSSVRPDSSWKAYVDAKYVRAWRKLVDEEVARAADVPR</sequence>
<keyword evidence="4" id="KW-1185">Reference proteome</keyword>
<dbReference type="Pfam" id="PF03932">
    <property type="entry name" value="CutC"/>
    <property type="match status" value="1"/>
</dbReference>
<dbReference type="EMBL" id="JBHRZH010000006">
    <property type="protein sequence ID" value="MFC3760787.1"/>
    <property type="molecule type" value="Genomic_DNA"/>
</dbReference>
<proteinExistence type="inferred from homology"/>
<dbReference type="InterPro" id="IPR005627">
    <property type="entry name" value="CutC-like"/>
</dbReference>
<evidence type="ECO:0000313" key="4">
    <source>
        <dbReference type="Proteomes" id="UP001595699"/>
    </source>
</evidence>
<protein>
    <recommendedName>
        <fullName evidence="2">Copper homeostasis protein cutC homolog</fullName>
    </recommendedName>
</protein>
<comment type="caution">
    <text evidence="3">The sequence shown here is derived from an EMBL/GenBank/DDBJ whole genome shotgun (WGS) entry which is preliminary data.</text>
</comment>
<organism evidence="3 4">
    <name type="scientific">Tenggerimyces flavus</name>
    <dbReference type="NCBI Taxonomy" id="1708749"/>
    <lineage>
        <taxon>Bacteria</taxon>
        <taxon>Bacillati</taxon>
        <taxon>Actinomycetota</taxon>
        <taxon>Actinomycetes</taxon>
        <taxon>Propionibacteriales</taxon>
        <taxon>Nocardioidaceae</taxon>
        <taxon>Tenggerimyces</taxon>
    </lineage>
</organism>
<reference evidence="4" key="1">
    <citation type="journal article" date="2019" name="Int. J. Syst. Evol. Microbiol.">
        <title>The Global Catalogue of Microorganisms (GCM) 10K type strain sequencing project: providing services to taxonomists for standard genome sequencing and annotation.</title>
        <authorList>
            <consortium name="The Broad Institute Genomics Platform"/>
            <consortium name="The Broad Institute Genome Sequencing Center for Infectious Disease"/>
            <person name="Wu L."/>
            <person name="Ma J."/>
        </authorList>
    </citation>
    <scope>NUCLEOTIDE SEQUENCE [LARGE SCALE GENOMIC DNA]</scope>
    <source>
        <strain evidence="4">CGMCC 4.7241</strain>
    </source>
</reference>
<dbReference type="PANTHER" id="PTHR12598">
    <property type="entry name" value="COPPER HOMEOSTASIS PROTEIN CUTC"/>
    <property type="match status" value="1"/>
</dbReference>
<dbReference type="Gene3D" id="3.20.20.380">
    <property type="entry name" value="Copper homeostasis (CutC) domain"/>
    <property type="match status" value="1"/>
</dbReference>
<comment type="similarity">
    <text evidence="1">Belongs to the CutC family.</text>
</comment>
<dbReference type="PANTHER" id="PTHR12598:SF0">
    <property type="entry name" value="COPPER HOMEOSTASIS PROTEIN CUTC HOMOLOG"/>
    <property type="match status" value="1"/>
</dbReference>
<evidence type="ECO:0000256" key="2">
    <source>
        <dbReference type="ARBA" id="ARBA00019014"/>
    </source>
</evidence>